<evidence type="ECO:0000313" key="12">
    <source>
        <dbReference type="EMBL" id="KAI8581660.1"/>
    </source>
</evidence>
<dbReference type="GeneID" id="75912618"/>
<dbReference type="GO" id="GO:0006891">
    <property type="term" value="P:intra-Golgi vesicle-mediated transport"/>
    <property type="evidence" value="ECO:0007669"/>
    <property type="project" value="TreeGrafter"/>
</dbReference>
<evidence type="ECO:0000256" key="8">
    <source>
        <dbReference type="ARBA" id="ARBA00023034"/>
    </source>
</evidence>
<dbReference type="Gene3D" id="1.25.40.10">
    <property type="entry name" value="Tetratricopeptide repeat domain"/>
    <property type="match status" value="1"/>
</dbReference>
<dbReference type="GO" id="GO:0015031">
    <property type="term" value="P:protein transport"/>
    <property type="evidence" value="ECO:0007669"/>
    <property type="project" value="UniProtKB-UniRule"/>
</dbReference>
<reference evidence="12" key="1">
    <citation type="submission" date="2021-06" db="EMBL/GenBank/DDBJ databases">
        <authorList>
            <consortium name="DOE Joint Genome Institute"/>
            <person name="Mondo S.J."/>
            <person name="Amses K.R."/>
            <person name="Simmons D.R."/>
            <person name="Longcore J.E."/>
            <person name="Seto K."/>
            <person name="Alves G.H."/>
            <person name="Bonds A.E."/>
            <person name="Quandt C.A."/>
            <person name="Davis W.J."/>
            <person name="Chang Y."/>
            <person name="Letcher P.M."/>
            <person name="Powell M.J."/>
            <person name="Kuo A."/>
            <person name="Labutti K."/>
            <person name="Pangilinan J."/>
            <person name="Andreopoulos W."/>
            <person name="Tritt A."/>
            <person name="Riley R."/>
            <person name="Hundley H."/>
            <person name="Johnson J."/>
            <person name="Lipzen A."/>
            <person name="Barry K."/>
            <person name="Berbee M.L."/>
            <person name="Buchler N.E."/>
            <person name="Grigoriev I.V."/>
            <person name="Spatafora J.W."/>
            <person name="Stajich J.E."/>
            <person name="James T.Y."/>
        </authorList>
    </citation>
    <scope>NUCLEOTIDE SEQUENCE</scope>
    <source>
        <strain evidence="12">AG</strain>
    </source>
</reference>
<gene>
    <name evidence="12" type="ORF">K450DRAFT_230563</name>
</gene>
<evidence type="ECO:0000256" key="9">
    <source>
        <dbReference type="ARBA" id="ARBA00023136"/>
    </source>
</evidence>
<keyword evidence="8 11" id="KW-0333">Golgi apparatus</keyword>
<name>A0AAD5EEN6_UMBRA</name>
<dbReference type="GO" id="GO:0006888">
    <property type="term" value="P:endoplasmic reticulum to Golgi vesicle-mediated transport"/>
    <property type="evidence" value="ECO:0007669"/>
    <property type="project" value="TreeGrafter"/>
</dbReference>
<keyword evidence="9 11" id="KW-0472">Membrane</keyword>
<dbReference type="GO" id="GO:0005198">
    <property type="term" value="F:structural molecule activity"/>
    <property type="evidence" value="ECO:0007669"/>
    <property type="project" value="UniProtKB-UniRule"/>
</dbReference>
<dbReference type="PANTHER" id="PTHR10805">
    <property type="entry name" value="COATOMER SUBUNIT EPSILON"/>
    <property type="match status" value="1"/>
</dbReference>
<reference evidence="12" key="2">
    <citation type="journal article" date="2022" name="Proc. Natl. Acad. Sci. U.S.A.">
        <title>Diploid-dominant life cycles characterize the early evolution of Fungi.</title>
        <authorList>
            <person name="Amses K.R."/>
            <person name="Simmons D.R."/>
            <person name="Longcore J.E."/>
            <person name="Mondo S.J."/>
            <person name="Seto K."/>
            <person name="Jeronimo G.H."/>
            <person name="Bonds A.E."/>
            <person name="Quandt C.A."/>
            <person name="Davis W.J."/>
            <person name="Chang Y."/>
            <person name="Federici B.A."/>
            <person name="Kuo A."/>
            <person name="LaButti K."/>
            <person name="Pangilinan J."/>
            <person name="Andreopoulos W."/>
            <person name="Tritt A."/>
            <person name="Riley R."/>
            <person name="Hundley H."/>
            <person name="Johnson J."/>
            <person name="Lipzen A."/>
            <person name="Barry K."/>
            <person name="Lang B.F."/>
            <person name="Cuomo C.A."/>
            <person name="Buchler N.E."/>
            <person name="Grigoriev I.V."/>
            <person name="Spatafora J.W."/>
            <person name="Stajich J.E."/>
            <person name="James T.Y."/>
        </authorList>
    </citation>
    <scope>NUCLEOTIDE SEQUENCE</scope>
    <source>
        <strain evidence="12">AG</strain>
    </source>
</reference>
<dbReference type="RefSeq" id="XP_051446664.1">
    <property type="nucleotide sequence ID" value="XM_051587273.1"/>
</dbReference>
<dbReference type="InterPro" id="IPR011990">
    <property type="entry name" value="TPR-like_helical_dom_sf"/>
</dbReference>
<comment type="caution">
    <text evidence="12">The sequence shown here is derived from an EMBL/GenBank/DDBJ whole genome shotgun (WGS) entry which is preliminary data.</text>
</comment>
<dbReference type="PANTHER" id="PTHR10805:SF0">
    <property type="entry name" value="COATOMER SUBUNIT EPSILON"/>
    <property type="match status" value="1"/>
</dbReference>
<dbReference type="SUPFAM" id="SSF48452">
    <property type="entry name" value="TPR-like"/>
    <property type="match status" value="1"/>
</dbReference>
<proteinExistence type="inferred from homology"/>
<keyword evidence="5 11" id="KW-0963">Cytoplasm</keyword>
<organism evidence="12 13">
    <name type="scientific">Umbelopsis ramanniana AG</name>
    <dbReference type="NCBI Taxonomy" id="1314678"/>
    <lineage>
        <taxon>Eukaryota</taxon>
        <taxon>Fungi</taxon>
        <taxon>Fungi incertae sedis</taxon>
        <taxon>Mucoromycota</taxon>
        <taxon>Mucoromycotina</taxon>
        <taxon>Umbelopsidomycetes</taxon>
        <taxon>Umbelopsidales</taxon>
        <taxon>Umbelopsidaceae</taxon>
        <taxon>Umbelopsis</taxon>
    </lineage>
</organism>
<evidence type="ECO:0000256" key="6">
    <source>
        <dbReference type="ARBA" id="ARBA00022892"/>
    </source>
</evidence>
<dbReference type="Pfam" id="PF04733">
    <property type="entry name" value="Coatomer_E"/>
    <property type="match status" value="1"/>
</dbReference>
<evidence type="ECO:0000256" key="5">
    <source>
        <dbReference type="ARBA" id="ARBA00022490"/>
    </source>
</evidence>
<evidence type="ECO:0000256" key="10">
    <source>
        <dbReference type="ARBA" id="ARBA00023329"/>
    </source>
</evidence>
<dbReference type="InterPro" id="IPR006822">
    <property type="entry name" value="Coatomer_esu"/>
</dbReference>
<keyword evidence="4 11" id="KW-0813">Transport</keyword>
<keyword evidence="10 11" id="KW-0968">Cytoplasmic vesicle</keyword>
<keyword evidence="7 11" id="KW-0653">Protein transport</keyword>
<evidence type="ECO:0000313" key="13">
    <source>
        <dbReference type="Proteomes" id="UP001206595"/>
    </source>
</evidence>
<dbReference type="GO" id="GO:0000139">
    <property type="term" value="C:Golgi membrane"/>
    <property type="evidence" value="ECO:0007669"/>
    <property type="project" value="UniProtKB-SubCell"/>
</dbReference>
<dbReference type="GO" id="GO:0030126">
    <property type="term" value="C:COPI vesicle coat"/>
    <property type="evidence" value="ECO:0007669"/>
    <property type="project" value="TreeGrafter"/>
</dbReference>
<evidence type="ECO:0000256" key="1">
    <source>
        <dbReference type="ARBA" id="ARBA00004255"/>
    </source>
</evidence>
<dbReference type="EMBL" id="MU620904">
    <property type="protein sequence ID" value="KAI8581660.1"/>
    <property type="molecule type" value="Genomic_DNA"/>
</dbReference>
<evidence type="ECO:0000256" key="3">
    <source>
        <dbReference type="ARBA" id="ARBA00008827"/>
    </source>
</evidence>
<evidence type="ECO:0000256" key="4">
    <source>
        <dbReference type="ARBA" id="ARBA00022448"/>
    </source>
</evidence>
<keyword evidence="6 11" id="KW-0931">ER-Golgi transport</keyword>
<dbReference type="GO" id="GO:0006890">
    <property type="term" value="P:retrograde vesicle-mediated transport, Golgi to endoplasmic reticulum"/>
    <property type="evidence" value="ECO:0007669"/>
    <property type="project" value="UniProtKB-UniRule"/>
</dbReference>
<accession>A0AAD5EEN6</accession>
<comment type="subcellular location">
    <subcellularLocation>
        <location evidence="2">Cytoplasmic vesicle</location>
        <location evidence="2">COPI-coated vesicle membrane</location>
        <topology evidence="2">Peripheral membrane protein</topology>
        <orientation evidence="2">Cytoplasmic side</orientation>
    </subcellularLocation>
    <subcellularLocation>
        <location evidence="1">Golgi apparatus membrane</location>
        <topology evidence="1">Peripheral membrane protein</topology>
        <orientation evidence="1">Cytoplasmic side</orientation>
    </subcellularLocation>
</comment>
<comment type="function">
    <text evidence="11">The coatomer is a cytosolic protein complex that binds to dilysine motifs and reversibly associates with Golgi non-clathrin-coated vesicles, which further mediate biosynthetic protein transport from the ER, via the Golgi up to the trans Golgi network. The coatomer complex is required for budding from Golgi membranes, and is essential for the retrograde Golgi-to-ER transport of dilysine-tagged proteins.</text>
</comment>
<keyword evidence="13" id="KW-1185">Reference proteome</keyword>
<evidence type="ECO:0000256" key="7">
    <source>
        <dbReference type="ARBA" id="ARBA00022927"/>
    </source>
</evidence>
<dbReference type="AlphaFoldDB" id="A0AAD5EEN6"/>
<dbReference type="Proteomes" id="UP001206595">
    <property type="component" value="Unassembled WGS sequence"/>
</dbReference>
<evidence type="ECO:0000256" key="11">
    <source>
        <dbReference type="PIRNR" id="PIRNR016478"/>
    </source>
</evidence>
<sequence>MDEFSVLFAVRNLFALGNYQIAINELSTSSRLLQSPEAQVEAKVYLYRSYVGQGKYNIVISDITERDPPEVQAIKLLAIYLQAKQKGDPAAAEQAISSSTALLSDGANNINPTIQLATATIQVNEGFLEEALRILHSRGKNLECAALVIQIYVQMDRIDLARKEVASVKSWAEDALLAQLIEAWVDLRVGGAKYQDAFYIFEEFAQSNTAATVKLLNNLAVSNLALGRYPEAESQLLEALNKDNNDADTLVNLIVCSNLTSKPLDVISRYVNQLRDVAPQHAFLQDLDLKNSLFDRAAARYAVA</sequence>
<dbReference type="PIRSF" id="PIRSF016478">
    <property type="entry name" value="Coatomer_esu"/>
    <property type="match status" value="1"/>
</dbReference>
<comment type="similarity">
    <text evidence="3 11">Belongs to the COPE family.</text>
</comment>
<protein>
    <recommendedName>
        <fullName evidence="11">Coatomer subunit epsilon</fullName>
    </recommendedName>
</protein>
<evidence type="ECO:0000256" key="2">
    <source>
        <dbReference type="ARBA" id="ARBA00004347"/>
    </source>
</evidence>